<dbReference type="PROSITE" id="PS50835">
    <property type="entry name" value="IG_LIKE"/>
    <property type="match status" value="2"/>
</dbReference>
<dbReference type="InterPro" id="IPR003599">
    <property type="entry name" value="Ig_sub"/>
</dbReference>
<dbReference type="Pfam" id="PF13927">
    <property type="entry name" value="Ig_3"/>
    <property type="match status" value="1"/>
</dbReference>
<dbReference type="PANTHER" id="PTHR23192:SF85">
    <property type="entry name" value="GLIOMEDIN"/>
    <property type="match status" value="1"/>
</dbReference>
<feature type="compositionally biased region" description="Basic and acidic residues" evidence="4">
    <location>
        <begin position="831"/>
        <end position="853"/>
    </location>
</feature>
<dbReference type="InterPro" id="IPR003112">
    <property type="entry name" value="Olfac-like_dom"/>
</dbReference>
<keyword evidence="7" id="KW-1185">Reference proteome</keyword>
<evidence type="ECO:0000259" key="6">
    <source>
        <dbReference type="PROSITE" id="PS51132"/>
    </source>
</evidence>
<dbReference type="SMART" id="SM00408">
    <property type="entry name" value="IGc2"/>
    <property type="match status" value="2"/>
</dbReference>
<dbReference type="Pfam" id="PF07679">
    <property type="entry name" value="I-set"/>
    <property type="match status" value="1"/>
</dbReference>
<dbReference type="PANTHER" id="PTHR23192">
    <property type="entry name" value="OLFACTOMEDIN-RELATED"/>
    <property type="match status" value="1"/>
</dbReference>
<evidence type="ECO:0000256" key="3">
    <source>
        <dbReference type="PROSITE-ProRule" id="PRU00446"/>
    </source>
</evidence>
<feature type="compositionally biased region" description="Basic and acidic residues" evidence="4">
    <location>
        <begin position="85"/>
        <end position="102"/>
    </location>
</feature>
<dbReference type="PROSITE" id="PS51132">
    <property type="entry name" value="OLF"/>
    <property type="match status" value="1"/>
</dbReference>
<proteinExistence type="predicted"/>
<dbReference type="SMART" id="SM00409">
    <property type="entry name" value="IG"/>
    <property type="match status" value="2"/>
</dbReference>
<dbReference type="GO" id="GO:0007165">
    <property type="term" value="P:signal transduction"/>
    <property type="evidence" value="ECO:0007669"/>
    <property type="project" value="TreeGrafter"/>
</dbReference>
<dbReference type="InterPro" id="IPR007110">
    <property type="entry name" value="Ig-like_dom"/>
</dbReference>
<dbReference type="InterPro" id="IPR003598">
    <property type="entry name" value="Ig_sub2"/>
</dbReference>
<dbReference type="Pfam" id="PF01391">
    <property type="entry name" value="Collagen"/>
    <property type="match status" value="1"/>
</dbReference>
<reference evidence="8" key="1">
    <citation type="submission" date="2025-08" db="UniProtKB">
        <authorList>
            <consortium name="RefSeq"/>
        </authorList>
    </citation>
    <scope>IDENTIFICATION</scope>
    <source>
        <tissue evidence="8">Thorax and Abdomen</tissue>
    </source>
</reference>
<evidence type="ECO:0000256" key="2">
    <source>
        <dbReference type="ARBA" id="ARBA00022525"/>
    </source>
</evidence>
<dbReference type="Pfam" id="PF02191">
    <property type="entry name" value="OLF"/>
    <property type="match status" value="1"/>
</dbReference>
<feature type="region of interest" description="Disordered" evidence="4">
    <location>
        <begin position="159"/>
        <end position="290"/>
    </location>
</feature>
<dbReference type="GeneID" id="107218949"/>
<accession>A0A6J0BEA3</accession>
<dbReference type="GO" id="GO:0005886">
    <property type="term" value="C:plasma membrane"/>
    <property type="evidence" value="ECO:0007669"/>
    <property type="project" value="UniProtKB-SubCell"/>
</dbReference>
<feature type="domain" description="Olfactomedin-like" evidence="6">
    <location>
        <begin position="565"/>
        <end position="823"/>
    </location>
</feature>
<comment type="subcellular location">
    <subcellularLocation>
        <location evidence="1">Secreted</location>
    </subcellularLocation>
</comment>
<comment type="caution">
    <text evidence="3">Lacks conserved residue(s) required for the propagation of feature annotation.</text>
</comment>
<protein>
    <submittedName>
        <fullName evidence="8">Uncharacterized protein LOC107218949 isoform X1</fullName>
    </submittedName>
</protein>
<organism evidence="8">
    <name type="scientific">Neodiprion lecontei</name>
    <name type="common">Redheaded pine sawfly</name>
    <dbReference type="NCBI Taxonomy" id="441921"/>
    <lineage>
        <taxon>Eukaryota</taxon>
        <taxon>Metazoa</taxon>
        <taxon>Ecdysozoa</taxon>
        <taxon>Arthropoda</taxon>
        <taxon>Hexapoda</taxon>
        <taxon>Insecta</taxon>
        <taxon>Pterygota</taxon>
        <taxon>Neoptera</taxon>
        <taxon>Endopterygota</taxon>
        <taxon>Hymenoptera</taxon>
        <taxon>Tenthredinoidea</taxon>
        <taxon>Diprionidae</taxon>
        <taxon>Diprioninae</taxon>
        <taxon>Neodiprion</taxon>
    </lineage>
</organism>
<keyword evidence="2" id="KW-0964">Secreted</keyword>
<dbReference type="SMART" id="SM00284">
    <property type="entry name" value="OLF"/>
    <property type="match status" value="1"/>
</dbReference>
<dbReference type="RefSeq" id="XP_015512482.2">
    <property type="nucleotide sequence ID" value="XM_015656996.2"/>
</dbReference>
<dbReference type="FunCoup" id="A0A6J0BEA3">
    <property type="interactions" value="36"/>
</dbReference>
<dbReference type="GO" id="GO:0005615">
    <property type="term" value="C:extracellular space"/>
    <property type="evidence" value="ECO:0007669"/>
    <property type="project" value="TreeGrafter"/>
</dbReference>
<feature type="region of interest" description="Disordered" evidence="4">
    <location>
        <begin position="78"/>
        <end position="123"/>
    </location>
</feature>
<dbReference type="Proteomes" id="UP000829291">
    <property type="component" value="Chromosome 7"/>
</dbReference>
<dbReference type="InterPro" id="IPR013098">
    <property type="entry name" value="Ig_I-set"/>
</dbReference>
<sequence>MGEAEAKGVGSCPRSRTLTWFVLAQALLQIGAFSYLYLQLLSLEGELRVAECPRCEIEDEFGQGVDISRQKRSGVNFEENAVSENFKDQEEREAQQQPRDVKTATANPVGPPVGGEDSPTSSDLQDWVWLTGATRVPTDVMENFCRNFRDYCSPGLPGIPGTPGEKGDRGLPGISGPVGPPGLTGLPGHQGTPGPKGERGEPGLDGRNGIPGEPGLDGLPGRSGSDGRPGANGTPGANGIPGRSGRNGTDGRPGDQGPPGPRGPPGPKGDTGPRGPKGKAGSNGNPGVTAYHVKLANGTDSGRLLIPPSILGEAKSYQVIPVAEGSNVRLRCPASGYPPPVISWSKDTSIELGNWTLSSVTDHTLNITVVNRIHMGKYLCTADNGIPPRAKQMYKLEVYFSPLIRIRNEIVGAGMGGIAYLECEIEAFPEPVTYWERGDGQLLENSDKYRIDVVDKKAGYMARMRLNITRISSSDHSLYHCIVKNEVGITRGLLTVYDTNGKPPSSLGKEQIAIYGERPPPKKDLDDLCPPPPGCDPCAKCSPFYEIEPLNYPIRYTNFPPRVLDCELYAIGKPVYHRYTDDTLHGCWMRDASPTSEAAGEKFWVTKDQENKYLYEFNNKTIFRKDTGRAIVLPHEFQGNAQVVFNGWFFYHPVGRSTIMRFEITADKSKQSNPAEMELPGLDYNSGNFLYTPNYSHNYVDFNVDDNGLWVIYACRSSNNTIVMKVNAQTMRPQHSWNITVNHHSFGEMFIVCGVLYAVNSVTERTTKIGLALDLYKNESLDVNLGFTNPFRKTTMIGYNHRNKELFTWDKGNQLTYPIRYHELGSTVANEETKEKPLAERRTGYEGWKDKSQSDYYGS</sequence>
<evidence type="ECO:0000256" key="4">
    <source>
        <dbReference type="SAM" id="MobiDB-lite"/>
    </source>
</evidence>
<evidence type="ECO:0000259" key="5">
    <source>
        <dbReference type="PROSITE" id="PS50835"/>
    </source>
</evidence>
<dbReference type="InterPro" id="IPR013783">
    <property type="entry name" value="Ig-like_fold"/>
</dbReference>
<dbReference type="InterPro" id="IPR008160">
    <property type="entry name" value="Collagen"/>
</dbReference>
<name>A0A6J0BEA3_NEOLC</name>
<dbReference type="InterPro" id="IPR050605">
    <property type="entry name" value="Olfactomedin-like_domain"/>
</dbReference>
<gene>
    <name evidence="8" type="primary">LOC107218949</name>
</gene>
<dbReference type="AlphaFoldDB" id="A0A6J0BEA3"/>
<dbReference type="Gene3D" id="2.60.40.10">
    <property type="entry name" value="Immunoglobulins"/>
    <property type="match status" value="2"/>
</dbReference>
<feature type="domain" description="Ig-like" evidence="5">
    <location>
        <begin position="308"/>
        <end position="401"/>
    </location>
</feature>
<evidence type="ECO:0000313" key="8">
    <source>
        <dbReference type="RefSeq" id="XP_015512482.2"/>
    </source>
</evidence>
<evidence type="ECO:0000313" key="7">
    <source>
        <dbReference type="Proteomes" id="UP000829291"/>
    </source>
</evidence>
<dbReference type="SUPFAM" id="SSF48726">
    <property type="entry name" value="Immunoglobulin"/>
    <property type="match status" value="2"/>
</dbReference>
<feature type="domain" description="Ig-like" evidence="5">
    <location>
        <begin position="402"/>
        <end position="485"/>
    </location>
</feature>
<dbReference type="InterPro" id="IPR036179">
    <property type="entry name" value="Ig-like_dom_sf"/>
</dbReference>
<feature type="region of interest" description="Disordered" evidence="4">
    <location>
        <begin position="828"/>
        <end position="859"/>
    </location>
</feature>
<dbReference type="OrthoDB" id="8626508at2759"/>
<evidence type="ECO:0000256" key="1">
    <source>
        <dbReference type="ARBA" id="ARBA00004613"/>
    </source>
</evidence>
<feature type="compositionally biased region" description="Low complexity" evidence="4">
    <location>
        <begin position="181"/>
        <end position="195"/>
    </location>
</feature>
<dbReference type="KEGG" id="nlo:107218949"/>
<dbReference type="InParanoid" id="A0A6J0BEA3"/>
<feature type="compositionally biased region" description="Pro residues" evidence="4">
    <location>
        <begin position="256"/>
        <end position="267"/>
    </location>
</feature>